<dbReference type="PANTHER" id="PTHR46382">
    <property type="entry name" value="PHOSPHATIDATE CYTIDYLYLTRANSFERASE"/>
    <property type="match status" value="1"/>
</dbReference>
<evidence type="ECO:0000256" key="3">
    <source>
        <dbReference type="ARBA" id="ARBA00005119"/>
    </source>
</evidence>
<keyword evidence="10 18" id="KW-0808">Transferase</keyword>
<comment type="catalytic activity">
    <reaction evidence="1 18">
        <text>a 1,2-diacyl-sn-glycero-3-phosphate + CTP + H(+) = a CDP-1,2-diacyl-sn-glycerol + diphosphate</text>
        <dbReference type="Rhea" id="RHEA:16229"/>
        <dbReference type="ChEBI" id="CHEBI:15378"/>
        <dbReference type="ChEBI" id="CHEBI:33019"/>
        <dbReference type="ChEBI" id="CHEBI:37563"/>
        <dbReference type="ChEBI" id="CHEBI:58332"/>
        <dbReference type="ChEBI" id="CHEBI:58608"/>
        <dbReference type="EC" id="2.7.7.41"/>
    </reaction>
</comment>
<feature type="compositionally biased region" description="Basic and acidic residues" evidence="19">
    <location>
        <begin position="54"/>
        <end position="67"/>
    </location>
</feature>
<evidence type="ECO:0000256" key="8">
    <source>
        <dbReference type="ARBA" id="ARBA00022475"/>
    </source>
</evidence>
<feature type="transmembrane region" description="Helical" evidence="20">
    <location>
        <begin position="290"/>
        <end position="310"/>
    </location>
</feature>
<proteinExistence type="inferred from homology"/>
<dbReference type="AlphaFoldDB" id="A0A7W7DEV3"/>
<keyword evidence="11 18" id="KW-0812">Transmembrane</keyword>
<evidence type="ECO:0000256" key="5">
    <source>
        <dbReference type="ARBA" id="ARBA00010185"/>
    </source>
</evidence>
<dbReference type="GO" id="GO:0005886">
    <property type="term" value="C:plasma membrane"/>
    <property type="evidence" value="ECO:0007669"/>
    <property type="project" value="UniProtKB-SubCell"/>
</dbReference>
<dbReference type="InterPro" id="IPR000374">
    <property type="entry name" value="PC_trans"/>
</dbReference>
<evidence type="ECO:0000313" key="21">
    <source>
        <dbReference type="EMBL" id="MBB4705523.1"/>
    </source>
</evidence>
<evidence type="ECO:0000256" key="12">
    <source>
        <dbReference type="ARBA" id="ARBA00022695"/>
    </source>
</evidence>
<feature type="transmembrane region" description="Helical" evidence="20">
    <location>
        <begin position="97"/>
        <end position="116"/>
    </location>
</feature>
<keyword evidence="13 20" id="KW-1133">Transmembrane helix</keyword>
<organism evidence="21 22">
    <name type="scientific">Sphaerisporangium siamense</name>
    <dbReference type="NCBI Taxonomy" id="795645"/>
    <lineage>
        <taxon>Bacteria</taxon>
        <taxon>Bacillati</taxon>
        <taxon>Actinomycetota</taxon>
        <taxon>Actinomycetes</taxon>
        <taxon>Streptosporangiales</taxon>
        <taxon>Streptosporangiaceae</taxon>
        <taxon>Sphaerisporangium</taxon>
    </lineage>
</organism>
<dbReference type="PROSITE" id="PS01315">
    <property type="entry name" value="CDS"/>
    <property type="match status" value="1"/>
</dbReference>
<dbReference type="EMBL" id="JACHND010000001">
    <property type="protein sequence ID" value="MBB4705523.1"/>
    <property type="molecule type" value="Genomic_DNA"/>
</dbReference>
<evidence type="ECO:0000256" key="17">
    <source>
        <dbReference type="ARBA" id="ARBA00023264"/>
    </source>
</evidence>
<feature type="transmembrane region" description="Helical" evidence="20">
    <location>
        <begin position="122"/>
        <end position="141"/>
    </location>
</feature>
<feature type="transmembrane region" description="Helical" evidence="20">
    <location>
        <begin position="201"/>
        <end position="223"/>
    </location>
</feature>
<evidence type="ECO:0000256" key="13">
    <source>
        <dbReference type="ARBA" id="ARBA00022989"/>
    </source>
</evidence>
<feature type="region of interest" description="Disordered" evidence="19">
    <location>
        <begin position="1"/>
        <end position="90"/>
    </location>
</feature>
<dbReference type="UniPathway" id="UPA00557">
    <property type="reaction ID" value="UER00614"/>
</dbReference>
<comment type="subcellular location">
    <subcellularLocation>
        <location evidence="2">Cell membrane</location>
        <topology evidence="2">Multi-pass membrane protein</topology>
    </subcellularLocation>
</comment>
<keyword evidence="14" id="KW-0443">Lipid metabolism</keyword>
<keyword evidence="22" id="KW-1185">Reference proteome</keyword>
<comment type="similarity">
    <text evidence="5 18">Belongs to the CDS family.</text>
</comment>
<gene>
    <name evidence="21" type="ORF">BJ982_007067</name>
</gene>
<keyword evidence="12 18" id="KW-0548">Nucleotidyltransferase</keyword>
<evidence type="ECO:0000256" key="20">
    <source>
        <dbReference type="SAM" id="Phobius"/>
    </source>
</evidence>
<accession>A0A7W7DEV3</accession>
<comment type="pathway">
    <text evidence="3 18">Phospholipid metabolism; CDP-diacylglycerol biosynthesis; CDP-diacylglycerol from sn-glycerol 3-phosphate: step 3/3.</text>
</comment>
<dbReference type="GO" id="GO:0016024">
    <property type="term" value="P:CDP-diacylglycerol biosynthetic process"/>
    <property type="evidence" value="ECO:0007669"/>
    <property type="project" value="UniProtKB-UniPathway"/>
</dbReference>
<dbReference type="RefSeq" id="WP_239122745.1">
    <property type="nucleotide sequence ID" value="NZ_BOOV01000003.1"/>
</dbReference>
<keyword evidence="15 20" id="KW-0472">Membrane</keyword>
<evidence type="ECO:0000256" key="1">
    <source>
        <dbReference type="ARBA" id="ARBA00001698"/>
    </source>
</evidence>
<sequence length="357" mass="36281">MTPEPRPADTGASAAEGAVRSALGPADGPDPLRANGRHEGAEPPAGGASPAPGDPRDVPGRPEEHAEAGAAPPDAINGSGTAPAPARTGGIRTGRNLPAAIGVGLALGAAVIGTLYTVKALFLLVLAAAVGVGAVEMVRALAVRDIRVPLAPQLAGLAVMIAGAYWGGPIWLLGAFTLTVLVLLTTRMFQGAEGYVRDASAGVLTAVYPSLIAGFVPLMLAKMDGADRVVLFVAVTVCSDIGGYFAGILFGRHKMSVISPKKTWEGFAGSVLACVLCGSLMMRFLLDGQYWQGAIIGVVAAVCATLGDLVESVIKRDLGIKDMGSVLPGHGGLMDRLDSLLATLVPVWLLLAAFLPG</sequence>
<evidence type="ECO:0000256" key="19">
    <source>
        <dbReference type="SAM" id="MobiDB-lite"/>
    </source>
</evidence>
<keyword evidence="17" id="KW-1208">Phospholipid metabolism</keyword>
<feature type="transmembrane region" description="Helical" evidence="20">
    <location>
        <begin position="263"/>
        <end position="284"/>
    </location>
</feature>
<dbReference type="EC" id="2.7.7.41" evidence="6 18"/>
<evidence type="ECO:0000256" key="14">
    <source>
        <dbReference type="ARBA" id="ARBA00023098"/>
    </source>
</evidence>
<evidence type="ECO:0000313" key="22">
    <source>
        <dbReference type="Proteomes" id="UP000542210"/>
    </source>
</evidence>
<evidence type="ECO:0000256" key="4">
    <source>
        <dbReference type="ARBA" id="ARBA00005189"/>
    </source>
</evidence>
<evidence type="ECO:0000256" key="11">
    <source>
        <dbReference type="ARBA" id="ARBA00022692"/>
    </source>
</evidence>
<feature type="compositionally biased region" description="Low complexity" evidence="19">
    <location>
        <begin position="42"/>
        <end position="51"/>
    </location>
</feature>
<keyword evidence="16" id="KW-0594">Phospholipid biosynthesis</keyword>
<dbReference type="PANTHER" id="PTHR46382:SF1">
    <property type="entry name" value="PHOSPHATIDATE CYTIDYLYLTRANSFERASE"/>
    <property type="match status" value="1"/>
</dbReference>
<comment type="caution">
    <text evidence="21">The sequence shown here is derived from an EMBL/GenBank/DDBJ whole genome shotgun (WGS) entry which is preliminary data.</text>
</comment>
<evidence type="ECO:0000256" key="15">
    <source>
        <dbReference type="ARBA" id="ARBA00023136"/>
    </source>
</evidence>
<evidence type="ECO:0000256" key="9">
    <source>
        <dbReference type="ARBA" id="ARBA00022516"/>
    </source>
</evidence>
<name>A0A7W7DEV3_9ACTN</name>
<evidence type="ECO:0000256" key="16">
    <source>
        <dbReference type="ARBA" id="ARBA00023209"/>
    </source>
</evidence>
<evidence type="ECO:0000256" key="2">
    <source>
        <dbReference type="ARBA" id="ARBA00004651"/>
    </source>
</evidence>
<keyword evidence="8" id="KW-1003">Cell membrane</keyword>
<protein>
    <recommendedName>
        <fullName evidence="7 18">Phosphatidate cytidylyltransferase</fullName>
        <ecNumber evidence="6 18">2.7.7.41</ecNumber>
    </recommendedName>
</protein>
<reference evidence="21 22" key="1">
    <citation type="submission" date="2020-08" db="EMBL/GenBank/DDBJ databases">
        <title>Sequencing the genomes of 1000 actinobacteria strains.</title>
        <authorList>
            <person name="Klenk H.-P."/>
        </authorList>
    </citation>
    <scope>NUCLEOTIDE SEQUENCE [LARGE SCALE GENOMIC DNA]</scope>
    <source>
        <strain evidence="21 22">DSM 45784</strain>
    </source>
</reference>
<evidence type="ECO:0000256" key="18">
    <source>
        <dbReference type="RuleBase" id="RU003938"/>
    </source>
</evidence>
<dbReference type="Proteomes" id="UP000542210">
    <property type="component" value="Unassembled WGS sequence"/>
</dbReference>
<evidence type="ECO:0000256" key="6">
    <source>
        <dbReference type="ARBA" id="ARBA00012487"/>
    </source>
</evidence>
<feature type="transmembrane region" description="Helical" evidence="20">
    <location>
        <begin position="229"/>
        <end position="251"/>
    </location>
</feature>
<comment type="pathway">
    <text evidence="4">Lipid metabolism.</text>
</comment>
<evidence type="ECO:0000256" key="7">
    <source>
        <dbReference type="ARBA" id="ARBA00019373"/>
    </source>
</evidence>
<dbReference type="GO" id="GO:0004605">
    <property type="term" value="F:phosphatidate cytidylyltransferase activity"/>
    <property type="evidence" value="ECO:0007669"/>
    <property type="project" value="UniProtKB-EC"/>
</dbReference>
<evidence type="ECO:0000256" key="10">
    <source>
        <dbReference type="ARBA" id="ARBA00022679"/>
    </source>
</evidence>
<dbReference type="Pfam" id="PF01148">
    <property type="entry name" value="CTP_transf_1"/>
    <property type="match status" value="1"/>
</dbReference>
<keyword evidence="9" id="KW-0444">Lipid biosynthesis</keyword>